<evidence type="ECO:0000256" key="1">
    <source>
        <dbReference type="SAM" id="Phobius"/>
    </source>
</evidence>
<gene>
    <name evidence="2" type="ORF">CP981_37210</name>
</gene>
<keyword evidence="1" id="KW-0472">Membrane</keyword>
<keyword evidence="1" id="KW-1133">Transmembrane helix</keyword>
<feature type="transmembrane region" description="Helical" evidence="1">
    <location>
        <begin position="15"/>
        <end position="44"/>
    </location>
</feature>
<organism evidence="2 3">
    <name type="scientific">Streptomyces platensis</name>
    <dbReference type="NCBI Taxonomy" id="58346"/>
    <lineage>
        <taxon>Bacteria</taxon>
        <taxon>Bacillati</taxon>
        <taxon>Actinomycetota</taxon>
        <taxon>Actinomycetes</taxon>
        <taxon>Kitasatosporales</taxon>
        <taxon>Streptomycetaceae</taxon>
        <taxon>Streptomyces</taxon>
    </lineage>
</organism>
<proteinExistence type="predicted"/>
<keyword evidence="1" id="KW-0812">Transmembrane</keyword>
<protein>
    <submittedName>
        <fullName evidence="2">Uncharacterized protein</fullName>
    </submittedName>
</protein>
<sequence length="65" mass="6801">MESGEPPLTTPEATIIVIVLVLATLLALAGLPSLSVFVLLAEAIDTGLRLARRLPATHRADAQRG</sequence>
<dbReference type="AlphaFoldDB" id="A0AAE6TQS4"/>
<dbReference type="EMBL" id="CP023691">
    <property type="protein sequence ID" value="QEV56476.1"/>
    <property type="molecule type" value="Genomic_DNA"/>
</dbReference>
<dbReference type="KEGG" id="spla:CP981_37210"/>
<dbReference type="Proteomes" id="UP000325458">
    <property type="component" value="Chromosome"/>
</dbReference>
<accession>A0AAE6TQS4</accession>
<evidence type="ECO:0000313" key="3">
    <source>
        <dbReference type="Proteomes" id="UP000325458"/>
    </source>
</evidence>
<reference evidence="2 3" key="1">
    <citation type="submission" date="2017-09" db="EMBL/GenBank/DDBJ databases">
        <authorList>
            <person name="Lee N."/>
            <person name="Cho B.-K."/>
        </authorList>
    </citation>
    <scope>NUCLEOTIDE SEQUENCE [LARGE SCALE GENOMIC DNA]</scope>
    <source>
        <strain evidence="2 3">ATCC 23948</strain>
    </source>
</reference>
<evidence type="ECO:0000313" key="2">
    <source>
        <dbReference type="EMBL" id="QEV56476.1"/>
    </source>
</evidence>
<name>A0AAE6TQS4_STRPT</name>